<evidence type="ECO:0000313" key="2">
    <source>
        <dbReference type="Proteomes" id="UP000828048"/>
    </source>
</evidence>
<gene>
    <name evidence="1" type="ORF">Vadar_032525</name>
</gene>
<dbReference type="EMBL" id="CM037160">
    <property type="protein sequence ID" value="KAH7841642.1"/>
    <property type="molecule type" value="Genomic_DNA"/>
</dbReference>
<sequence>MVEFVHVALLTPAAVLLVCCRAYKLCCTSPLQRRFNSKTPYSQYLKCTPSTKLHLLACRQRRVGTDLLVAKPLVGKVVKYCCNVELWAVDTSESSYFPRVIHHLCLRGNGQGFGSRCRRRGRDGRRKERVRRWKEKRNIYNFFWRSSSAVVAVVVRDTLLPRIWKARWSEEEKVCAWLHRQPGPLFLNLVIVKKGKNELPGLTDSD</sequence>
<keyword evidence="2" id="KW-1185">Reference proteome</keyword>
<protein>
    <submittedName>
        <fullName evidence="1">Uncharacterized protein</fullName>
    </submittedName>
</protein>
<organism evidence="1 2">
    <name type="scientific">Vaccinium darrowii</name>
    <dbReference type="NCBI Taxonomy" id="229202"/>
    <lineage>
        <taxon>Eukaryota</taxon>
        <taxon>Viridiplantae</taxon>
        <taxon>Streptophyta</taxon>
        <taxon>Embryophyta</taxon>
        <taxon>Tracheophyta</taxon>
        <taxon>Spermatophyta</taxon>
        <taxon>Magnoliopsida</taxon>
        <taxon>eudicotyledons</taxon>
        <taxon>Gunneridae</taxon>
        <taxon>Pentapetalae</taxon>
        <taxon>asterids</taxon>
        <taxon>Ericales</taxon>
        <taxon>Ericaceae</taxon>
        <taxon>Vaccinioideae</taxon>
        <taxon>Vaccinieae</taxon>
        <taxon>Vaccinium</taxon>
    </lineage>
</organism>
<name>A0ACB7XLV6_9ERIC</name>
<evidence type="ECO:0000313" key="1">
    <source>
        <dbReference type="EMBL" id="KAH7841642.1"/>
    </source>
</evidence>
<reference evidence="1 2" key="1">
    <citation type="journal article" date="2021" name="Hortic Res">
        <title>High-quality reference genome and annotation aids understanding of berry development for evergreen blueberry (Vaccinium darrowii).</title>
        <authorList>
            <person name="Yu J."/>
            <person name="Hulse-Kemp A.M."/>
            <person name="Babiker E."/>
            <person name="Staton M."/>
        </authorList>
    </citation>
    <scope>NUCLEOTIDE SEQUENCE [LARGE SCALE GENOMIC DNA]</scope>
    <source>
        <strain evidence="2">cv. NJ 8807/NJ 8810</strain>
        <tissue evidence="1">Young leaf</tissue>
    </source>
</reference>
<accession>A0ACB7XLV6</accession>
<comment type="caution">
    <text evidence="1">The sequence shown here is derived from an EMBL/GenBank/DDBJ whole genome shotgun (WGS) entry which is preliminary data.</text>
</comment>
<dbReference type="Proteomes" id="UP000828048">
    <property type="component" value="Chromosome 10"/>
</dbReference>
<proteinExistence type="predicted"/>